<evidence type="ECO:0000256" key="8">
    <source>
        <dbReference type="ARBA" id="ARBA00022691"/>
    </source>
</evidence>
<evidence type="ECO:0000256" key="12">
    <source>
        <dbReference type="SAM" id="MobiDB-lite"/>
    </source>
</evidence>
<dbReference type="Pfam" id="PF01135">
    <property type="entry name" value="PCMT"/>
    <property type="match status" value="1"/>
</dbReference>
<evidence type="ECO:0000256" key="4">
    <source>
        <dbReference type="ARBA" id="ARBA00013346"/>
    </source>
</evidence>
<evidence type="ECO:0000313" key="13">
    <source>
        <dbReference type="EMBL" id="MBP2183831.1"/>
    </source>
</evidence>
<dbReference type="InterPro" id="IPR000682">
    <property type="entry name" value="PCMT"/>
</dbReference>
<gene>
    <name evidence="13" type="ORF">JOM49_005357</name>
</gene>
<organism evidence="13 14">
    <name type="scientific">Amycolatopsis magusensis</name>
    <dbReference type="NCBI Taxonomy" id="882444"/>
    <lineage>
        <taxon>Bacteria</taxon>
        <taxon>Bacillati</taxon>
        <taxon>Actinomycetota</taxon>
        <taxon>Actinomycetes</taxon>
        <taxon>Pseudonocardiales</taxon>
        <taxon>Pseudonocardiaceae</taxon>
        <taxon>Amycolatopsis</taxon>
    </lineage>
</organism>
<evidence type="ECO:0000256" key="1">
    <source>
        <dbReference type="ARBA" id="ARBA00004496"/>
    </source>
</evidence>
<keyword evidence="6" id="KW-0489">Methyltransferase</keyword>
<dbReference type="Proteomes" id="UP000741013">
    <property type="component" value="Unassembled WGS sequence"/>
</dbReference>
<keyword evidence="14" id="KW-1185">Reference proteome</keyword>
<dbReference type="EC" id="2.1.1.77" evidence="3"/>
<dbReference type="InterPro" id="IPR029063">
    <property type="entry name" value="SAM-dependent_MTases_sf"/>
</dbReference>
<comment type="subcellular location">
    <subcellularLocation>
        <location evidence="1">Cytoplasm</location>
    </subcellularLocation>
</comment>
<feature type="region of interest" description="Disordered" evidence="12">
    <location>
        <begin position="246"/>
        <end position="268"/>
    </location>
</feature>
<protein>
    <recommendedName>
        <fullName evidence="4">Protein-L-isoaspartate O-methyltransferase</fullName>
        <ecNumber evidence="3">2.1.1.77</ecNumber>
    </recommendedName>
    <alternativeName>
        <fullName evidence="11">L-isoaspartyl protein carboxyl methyltransferase</fullName>
    </alternativeName>
    <alternativeName>
        <fullName evidence="9">Protein L-isoaspartyl methyltransferase</fullName>
    </alternativeName>
    <alternativeName>
        <fullName evidence="10">Protein-beta-aspartate methyltransferase</fullName>
    </alternativeName>
</protein>
<evidence type="ECO:0000256" key="11">
    <source>
        <dbReference type="ARBA" id="ARBA00031350"/>
    </source>
</evidence>
<dbReference type="PANTHER" id="PTHR11579:SF0">
    <property type="entry name" value="PROTEIN-L-ISOASPARTATE(D-ASPARTATE) O-METHYLTRANSFERASE"/>
    <property type="match status" value="1"/>
</dbReference>
<sequence>MTVPDTAQGVSALREELSSAGLLPAEFGPLLEALPREYFVPDQIWVSRRPIDRRTDLAGWREAVYANRSLVTQYDDGRTHWPEVGDLPTCSASQPSVVLNMLKELDLSAGHTVLEIGTGTGLNAALIAELVGPTGQVTTMEVDRRIAEHAERRLQAAEVANVTVIPRDATFGWDDHAPFDRVIATAAVPLGRVPYAWIEQTRAGGHVIVPIRTPLTAGPLVRFTVHGDGTATGVRLPMGVAFMESRSHRSPQPPATLPDWEQDGTDESVTTTVPWPLLGTPSSRWALAVALGSCRYEIEPSSDARPYKLAWLLDPLSGSWASVVPLGEGKYRVRQSGPRRLWDEAEAVRRWYVDHGEPAITSWTWTITPESQSISPRTA</sequence>
<dbReference type="EMBL" id="JAGGMS010000001">
    <property type="protein sequence ID" value="MBP2183831.1"/>
    <property type="molecule type" value="Genomic_DNA"/>
</dbReference>
<evidence type="ECO:0000256" key="3">
    <source>
        <dbReference type="ARBA" id="ARBA00011890"/>
    </source>
</evidence>
<evidence type="ECO:0000256" key="10">
    <source>
        <dbReference type="ARBA" id="ARBA00031323"/>
    </source>
</evidence>
<evidence type="ECO:0000256" key="7">
    <source>
        <dbReference type="ARBA" id="ARBA00022679"/>
    </source>
</evidence>
<comment type="similarity">
    <text evidence="2">Belongs to the methyltransferase superfamily. L-isoaspartyl/D-aspartyl protein methyltransferase family.</text>
</comment>
<dbReference type="CDD" id="cd02440">
    <property type="entry name" value="AdoMet_MTases"/>
    <property type="match status" value="1"/>
</dbReference>
<keyword evidence="5" id="KW-0963">Cytoplasm</keyword>
<evidence type="ECO:0000256" key="6">
    <source>
        <dbReference type="ARBA" id="ARBA00022603"/>
    </source>
</evidence>
<evidence type="ECO:0000256" key="5">
    <source>
        <dbReference type="ARBA" id="ARBA00022490"/>
    </source>
</evidence>
<evidence type="ECO:0000256" key="2">
    <source>
        <dbReference type="ARBA" id="ARBA00005369"/>
    </source>
</evidence>
<dbReference type="SUPFAM" id="SSF53335">
    <property type="entry name" value="S-adenosyl-L-methionine-dependent methyltransferases"/>
    <property type="match status" value="1"/>
</dbReference>
<dbReference type="PANTHER" id="PTHR11579">
    <property type="entry name" value="PROTEIN-L-ISOASPARTATE O-METHYLTRANSFERASE"/>
    <property type="match status" value="1"/>
</dbReference>
<reference evidence="13 14" key="1">
    <citation type="submission" date="2021-03" db="EMBL/GenBank/DDBJ databases">
        <title>Sequencing the genomes of 1000 actinobacteria strains.</title>
        <authorList>
            <person name="Klenk H.-P."/>
        </authorList>
    </citation>
    <scope>NUCLEOTIDE SEQUENCE [LARGE SCALE GENOMIC DNA]</scope>
    <source>
        <strain evidence="13 14">DSM 45510</strain>
    </source>
</reference>
<dbReference type="RefSeq" id="WP_308158881.1">
    <property type="nucleotide sequence ID" value="NZ_JAGGMS010000001.1"/>
</dbReference>
<evidence type="ECO:0000256" key="9">
    <source>
        <dbReference type="ARBA" id="ARBA00030757"/>
    </source>
</evidence>
<dbReference type="Gene3D" id="3.40.50.150">
    <property type="entry name" value="Vaccinia Virus protein VP39"/>
    <property type="match status" value="1"/>
</dbReference>
<evidence type="ECO:0000313" key="14">
    <source>
        <dbReference type="Proteomes" id="UP000741013"/>
    </source>
</evidence>
<name>A0ABS4PWM0_9PSEU</name>
<keyword evidence="7" id="KW-0808">Transferase</keyword>
<accession>A0ABS4PWM0</accession>
<keyword evidence="8" id="KW-0949">S-adenosyl-L-methionine</keyword>
<comment type="caution">
    <text evidence="13">The sequence shown here is derived from an EMBL/GenBank/DDBJ whole genome shotgun (WGS) entry which is preliminary data.</text>
</comment>
<proteinExistence type="inferred from homology"/>